<dbReference type="RefSeq" id="XP_006188733.2">
    <property type="nucleotide sequence ID" value="XM_006188671.3"/>
</dbReference>
<evidence type="ECO:0000256" key="8">
    <source>
        <dbReference type="ARBA" id="ARBA00022490"/>
    </source>
</evidence>
<keyword evidence="8" id="KW-0963">Cytoplasm</keyword>
<evidence type="ECO:0000256" key="3">
    <source>
        <dbReference type="ARBA" id="ARBA00004496"/>
    </source>
</evidence>
<evidence type="ECO:0000313" key="16">
    <source>
        <dbReference type="Proteomes" id="UP000694856"/>
    </source>
</evidence>
<proteinExistence type="inferred from homology"/>
<evidence type="ECO:0000256" key="12">
    <source>
        <dbReference type="ARBA" id="ARBA00023180"/>
    </source>
</evidence>
<evidence type="ECO:0000256" key="14">
    <source>
        <dbReference type="ARBA" id="ARBA00030324"/>
    </source>
</evidence>
<feature type="region of interest" description="Disordered" evidence="15">
    <location>
        <begin position="111"/>
        <end position="139"/>
    </location>
</feature>
<evidence type="ECO:0000256" key="15">
    <source>
        <dbReference type="SAM" id="MobiDB-lite"/>
    </source>
</evidence>
<keyword evidence="10" id="KW-0091">Biomineralization</keyword>
<organism evidence="16 17">
    <name type="scientific">Camelus ferus</name>
    <name type="common">Wild bactrian camel</name>
    <name type="synonym">Camelus bactrianus ferus</name>
    <dbReference type="NCBI Taxonomy" id="419612"/>
    <lineage>
        <taxon>Eukaryota</taxon>
        <taxon>Metazoa</taxon>
        <taxon>Chordata</taxon>
        <taxon>Craniata</taxon>
        <taxon>Vertebrata</taxon>
        <taxon>Euteleostomi</taxon>
        <taxon>Mammalia</taxon>
        <taxon>Eutheria</taxon>
        <taxon>Laurasiatheria</taxon>
        <taxon>Artiodactyla</taxon>
        <taxon>Tylopoda</taxon>
        <taxon>Camelidae</taxon>
        <taxon>Camelus</taxon>
    </lineage>
</organism>
<evidence type="ECO:0000256" key="7">
    <source>
        <dbReference type="ARBA" id="ARBA00017762"/>
    </source>
</evidence>
<keyword evidence="12" id="KW-0325">Glycoprotein</keyword>
<protein>
    <recommendedName>
        <fullName evidence="7">Odontogenic ameloblast-associated protein</fullName>
    </recommendedName>
    <alternativeName>
        <fullName evidence="14">Apin</fullName>
    </alternativeName>
</protein>
<comment type="function">
    <text evidence="1">Tooth-associated epithelia protein that probably plays a role in odontogenesis, the complex process that results in the initiation and generation of the tooth. May be incorporated in the enamel matrix at the end of mineralization process. Involved in the induction of RHOA activity via interaction with ARHGEF and expression of downstream factors such as ROCK. Plays a role in attachment of the junctional epithelium to the tooth surface.</text>
</comment>
<keyword evidence="11" id="KW-0732">Signal</keyword>
<dbReference type="Proteomes" id="UP000694856">
    <property type="component" value="Chromosome 2"/>
</dbReference>
<evidence type="ECO:0000256" key="6">
    <source>
        <dbReference type="ARBA" id="ARBA00011457"/>
    </source>
</evidence>
<evidence type="ECO:0000256" key="13">
    <source>
        <dbReference type="ARBA" id="ARBA00023242"/>
    </source>
</evidence>
<reference evidence="17" key="1">
    <citation type="submission" date="2025-08" db="UniProtKB">
        <authorList>
            <consortium name="RefSeq"/>
        </authorList>
    </citation>
    <scope>IDENTIFICATION</scope>
    <source>
        <tissue evidence="17">Ear skin</tissue>
    </source>
</reference>
<dbReference type="GO" id="GO:0005634">
    <property type="term" value="C:nucleus"/>
    <property type="evidence" value="ECO:0007669"/>
    <property type="project" value="UniProtKB-SubCell"/>
</dbReference>
<keyword evidence="13" id="KW-0539">Nucleus</keyword>
<dbReference type="GO" id="GO:0042475">
    <property type="term" value="P:odontogenesis of dentin-containing tooth"/>
    <property type="evidence" value="ECO:0007669"/>
    <property type="project" value="TreeGrafter"/>
</dbReference>
<dbReference type="AlphaFoldDB" id="A0A8B6YIY7"/>
<dbReference type="CTD" id="54959"/>
<dbReference type="PANTHER" id="PTHR16237">
    <property type="entry name" value="ODONTOGENIC AMELOBLAST-ASSOCIATED PROTEIN"/>
    <property type="match status" value="1"/>
</dbReference>
<comment type="subunit">
    <text evidence="6">Interacts (via C-terminus) with ARHGEF5.</text>
</comment>
<dbReference type="Pfam" id="PF15424">
    <property type="entry name" value="ODAM"/>
    <property type="match status" value="1"/>
</dbReference>
<evidence type="ECO:0000256" key="9">
    <source>
        <dbReference type="ARBA" id="ARBA00022525"/>
    </source>
</evidence>
<dbReference type="GO" id="GO:0005576">
    <property type="term" value="C:extracellular region"/>
    <property type="evidence" value="ECO:0007669"/>
    <property type="project" value="UniProtKB-SubCell"/>
</dbReference>
<dbReference type="GeneID" id="102521338"/>
<keyword evidence="9" id="KW-0964">Secreted</keyword>
<evidence type="ECO:0000256" key="11">
    <source>
        <dbReference type="ARBA" id="ARBA00022729"/>
    </source>
</evidence>
<dbReference type="PANTHER" id="PTHR16237:SF3">
    <property type="entry name" value="ODONTOGENIC AMELOBLAST-ASSOCIATED PROTEIN"/>
    <property type="match status" value="1"/>
</dbReference>
<evidence type="ECO:0000256" key="1">
    <source>
        <dbReference type="ARBA" id="ARBA00002615"/>
    </source>
</evidence>
<evidence type="ECO:0000256" key="2">
    <source>
        <dbReference type="ARBA" id="ARBA00004123"/>
    </source>
</evidence>
<dbReference type="KEGG" id="cfr:102521338"/>
<dbReference type="InterPro" id="IPR026802">
    <property type="entry name" value="Odam"/>
</dbReference>
<keyword evidence="16" id="KW-1185">Reference proteome</keyword>
<comment type="similarity">
    <text evidence="5">Belongs to the ODAM family.</text>
</comment>
<gene>
    <name evidence="17" type="primary">ODAM</name>
</gene>
<evidence type="ECO:0000256" key="5">
    <source>
        <dbReference type="ARBA" id="ARBA00009134"/>
    </source>
</evidence>
<evidence type="ECO:0000313" key="17">
    <source>
        <dbReference type="RefSeq" id="XP_006188733.2"/>
    </source>
</evidence>
<name>A0A8B6YIY7_CAMFR</name>
<dbReference type="GO" id="GO:0005737">
    <property type="term" value="C:cytoplasm"/>
    <property type="evidence" value="ECO:0007669"/>
    <property type="project" value="UniProtKB-SubCell"/>
</dbReference>
<evidence type="ECO:0000256" key="4">
    <source>
        <dbReference type="ARBA" id="ARBA00004613"/>
    </source>
</evidence>
<evidence type="ECO:0000256" key="10">
    <source>
        <dbReference type="ARBA" id="ARBA00022591"/>
    </source>
</evidence>
<sequence>MIQQKEYIIFHLKMKTIILLGILGATMSAPLIPQRLMSASNSNELLLNLNNAQLQPLQLQSPFNSWIPPFPETLQQQQQAPIPGLSQFSLSTLDRFAGLFPNQIPFPGQVIFTPGTQAGQLDPSQPQTPPQTQQGPNEVMPSLFTFRMPQEPAQMFQYYPVYVLLPWEQPQQTAAWSPPQTGQQLFEEQMPFYTEFGYIPQQAEPVRPGGQQQPVFDPFLGTAPEPAVMPAGRVLPNLQKEMINFKHANAGIVIPSTSQKPSTSVFTSAIDPTITPELMKKKAKTDNLKEP</sequence>
<comment type="subcellular location">
    <subcellularLocation>
        <location evidence="3">Cytoplasm</location>
    </subcellularLocation>
    <subcellularLocation>
        <location evidence="2">Nucleus</location>
    </subcellularLocation>
    <subcellularLocation>
        <location evidence="4">Secreted</location>
    </subcellularLocation>
</comment>
<dbReference type="GO" id="GO:0031214">
    <property type="term" value="P:biomineral tissue development"/>
    <property type="evidence" value="ECO:0007669"/>
    <property type="project" value="UniProtKB-KW"/>
</dbReference>
<accession>A0A8B6YIY7</accession>